<protein>
    <recommendedName>
        <fullName evidence="2">Response regulatory domain-containing protein</fullName>
    </recommendedName>
</protein>
<dbReference type="SUPFAM" id="SSF52172">
    <property type="entry name" value="CheY-like"/>
    <property type="match status" value="1"/>
</dbReference>
<feature type="domain" description="Response regulatory" evidence="2">
    <location>
        <begin position="1"/>
        <end position="117"/>
    </location>
</feature>
<dbReference type="Gene3D" id="3.40.50.2300">
    <property type="match status" value="1"/>
</dbReference>
<dbReference type="PROSITE" id="PS50110">
    <property type="entry name" value="RESPONSE_REGULATORY"/>
    <property type="match status" value="1"/>
</dbReference>
<sequence length="117" mass="12946">MLANTLQHWIKLIAAALQRYSISISISIINIPAQVATATLASEALYITGDKKNEINLVVVEAQLPDMEIYELVEKIKSSNIPSFILTAHDDDTSSISKKHRVHELNGVLENRTGSDF</sequence>
<dbReference type="Proteomes" id="UP000242715">
    <property type="component" value="Unassembled WGS sequence"/>
</dbReference>
<gene>
    <name evidence="3" type="ORF">TSUD_362660</name>
</gene>
<dbReference type="OrthoDB" id="1420446at2759"/>
<reference evidence="4" key="1">
    <citation type="journal article" date="2017" name="Front. Plant Sci.">
        <title>Climate Clever Clovers: New Paradigm to Reduce the Environmental Footprint of Ruminants by Breeding Low Methanogenic Forages Utilizing Haplotype Variation.</title>
        <authorList>
            <person name="Kaur P."/>
            <person name="Appels R."/>
            <person name="Bayer P.E."/>
            <person name="Keeble-Gagnere G."/>
            <person name="Wang J."/>
            <person name="Hirakawa H."/>
            <person name="Shirasawa K."/>
            <person name="Vercoe P."/>
            <person name="Stefanova K."/>
            <person name="Durmic Z."/>
            <person name="Nichols P."/>
            <person name="Revell C."/>
            <person name="Isobe S.N."/>
            <person name="Edwards D."/>
            <person name="Erskine W."/>
        </authorList>
    </citation>
    <scope>NUCLEOTIDE SEQUENCE [LARGE SCALE GENOMIC DNA]</scope>
    <source>
        <strain evidence="4">cv. Daliak</strain>
    </source>
</reference>
<evidence type="ECO:0000313" key="3">
    <source>
        <dbReference type="EMBL" id="GAU40286.1"/>
    </source>
</evidence>
<dbReference type="EMBL" id="DF973798">
    <property type="protein sequence ID" value="GAU40286.1"/>
    <property type="molecule type" value="Genomic_DNA"/>
</dbReference>
<accession>A0A2Z6N965</accession>
<name>A0A2Z6N965_TRISU</name>
<dbReference type="InterPro" id="IPR011006">
    <property type="entry name" value="CheY-like_superfamily"/>
</dbReference>
<proteinExistence type="predicted"/>
<organism evidence="3 4">
    <name type="scientific">Trifolium subterraneum</name>
    <name type="common">Subterranean clover</name>
    <dbReference type="NCBI Taxonomy" id="3900"/>
    <lineage>
        <taxon>Eukaryota</taxon>
        <taxon>Viridiplantae</taxon>
        <taxon>Streptophyta</taxon>
        <taxon>Embryophyta</taxon>
        <taxon>Tracheophyta</taxon>
        <taxon>Spermatophyta</taxon>
        <taxon>Magnoliopsida</taxon>
        <taxon>eudicotyledons</taxon>
        <taxon>Gunneridae</taxon>
        <taxon>Pentapetalae</taxon>
        <taxon>rosids</taxon>
        <taxon>fabids</taxon>
        <taxon>Fabales</taxon>
        <taxon>Fabaceae</taxon>
        <taxon>Papilionoideae</taxon>
        <taxon>50 kb inversion clade</taxon>
        <taxon>NPAAA clade</taxon>
        <taxon>Hologalegina</taxon>
        <taxon>IRL clade</taxon>
        <taxon>Trifolieae</taxon>
        <taxon>Trifolium</taxon>
    </lineage>
</organism>
<dbReference type="GO" id="GO:0000160">
    <property type="term" value="P:phosphorelay signal transduction system"/>
    <property type="evidence" value="ECO:0007669"/>
    <property type="project" value="InterPro"/>
</dbReference>
<evidence type="ECO:0000256" key="1">
    <source>
        <dbReference type="PROSITE-ProRule" id="PRU00169"/>
    </source>
</evidence>
<keyword evidence="4" id="KW-1185">Reference proteome</keyword>
<comment type="caution">
    <text evidence="1">Lacks conserved residue(s) required for the propagation of feature annotation.</text>
</comment>
<dbReference type="InterPro" id="IPR001789">
    <property type="entry name" value="Sig_transdc_resp-reg_receiver"/>
</dbReference>
<dbReference type="AlphaFoldDB" id="A0A2Z6N965"/>
<evidence type="ECO:0000259" key="2">
    <source>
        <dbReference type="PROSITE" id="PS50110"/>
    </source>
</evidence>
<evidence type="ECO:0000313" key="4">
    <source>
        <dbReference type="Proteomes" id="UP000242715"/>
    </source>
</evidence>